<feature type="non-terminal residue" evidence="1">
    <location>
        <position position="72"/>
    </location>
</feature>
<proteinExistence type="predicted"/>
<feature type="non-terminal residue" evidence="1">
    <location>
        <position position="1"/>
    </location>
</feature>
<name>A0A061R4Z6_9CHLO</name>
<reference evidence="1" key="1">
    <citation type="submission" date="2014-05" db="EMBL/GenBank/DDBJ databases">
        <title>The transcriptome of the halophilic microalga Tetraselmis sp. GSL018 isolated from the Great Salt Lake, Utah.</title>
        <authorList>
            <person name="Jinkerson R.E."/>
            <person name="D'Adamo S."/>
            <person name="Posewitz M.C."/>
        </authorList>
    </citation>
    <scope>NUCLEOTIDE SEQUENCE</scope>
    <source>
        <strain evidence="1">GSL018</strain>
    </source>
</reference>
<evidence type="ECO:0000313" key="1">
    <source>
        <dbReference type="EMBL" id="JAC65750.1"/>
    </source>
</evidence>
<accession>A0A061R4Z6</accession>
<sequence>LKGVRSSPERQAQWQELKVEDQTSLLCLTNVPLSRIPRAATNSSEVKRKETMTLKKIETHSVSETGFPGEAV</sequence>
<organism evidence="1">
    <name type="scientific">Tetraselmis sp. GSL018</name>
    <dbReference type="NCBI Taxonomy" id="582737"/>
    <lineage>
        <taxon>Eukaryota</taxon>
        <taxon>Viridiplantae</taxon>
        <taxon>Chlorophyta</taxon>
        <taxon>core chlorophytes</taxon>
        <taxon>Chlorodendrophyceae</taxon>
        <taxon>Chlorodendrales</taxon>
        <taxon>Chlorodendraceae</taxon>
        <taxon>Tetraselmis</taxon>
    </lineage>
</organism>
<gene>
    <name evidence="1" type="ORF">TSPGSL018_15343</name>
</gene>
<protein>
    <submittedName>
        <fullName evidence="1">Uncharacterized protein</fullName>
    </submittedName>
</protein>
<dbReference type="EMBL" id="GBEZ01020964">
    <property type="protein sequence ID" value="JAC65750.1"/>
    <property type="molecule type" value="Transcribed_RNA"/>
</dbReference>
<dbReference type="AlphaFoldDB" id="A0A061R4Z6"/>